<keyword evidence="2" id="KW-0238">DNA-binding</keyword>
<dbReference type="OrthoDB" id="197134at2"/>
<evidence type="ECO:0000256" key="1">
    <source>
        <dbReference type="ARBA" id="ARBA00023015"/>
    </source>
</evidence>
<dbReference type="GO" id="GO:0003677">
    <property type="term" value="F:DNA binding"/>
    <property type="evidence" value="ECO:0007669"/>
    <property type="project" value="UniProtKB-KW"/>
</dbReference>
<keyword evidence="6" id="KW-1185">Reference proteome</keyword>
<keyword evidence="1" id="KW-0805">Transcription regulation</keyword>
<evidence type="ECO:0000313" key="5">
    <source>
        <dbReference type="EMBL" id="TVX99738.1"/>
    </source>
</evidence>
<accession>A0A559JIP4</accession>
<dbReference type="RefSeq" id="WP_144701862.1">
    <property type="nucleotide sequence ID" value="NZ_VNJJ01000006.1"/>
</dbReference>
<evidence type="ECO:0000256" key="3">
    <source>
        <dbReference type="ARBA" id="ARBA00023163"/>
    </source>
</evidence>
<dbReference type="PROSITE" id="PS50043">
    <property type="entry name" value="HTH_LUXR_2"/>
    <property type="match status" value="1"/>
</dbReference>
<dbReference type="Proteomes" id="UP000316330">
    <property type="component" value="Unassembled WGS sequence"/>
</dbReference>
<dbReference type="InterPro" id="IPR036388">
    <property type="entry name" value="WH-like_DNA-bd_sf"/>
</dbReference>
<proteinExistence type="predicted"/>
<sequence>MMQHESSYLLDIVAYFAQLHGLTAREQEIVYCLSKYGYSNKRLAGELCISEKTVKNHIAKIQEKTSASSTRELLSMVVEQFIVCHSMQTDKKLALAL</sequence>
<dbReference type="SMART" id="SM00421">
    <property type="entry name" value="HTH_LUXR"/>
    <property type="match status" value="1"/>
</dbReference>
<evidence type="ECO:0000256" key="2">
    <source>
        <dbReference type="ARBA" id="ARBA00023125"/>
    </source>
</evidence>
<dbReference type="EMBL" id="VNJJ01000006">
    <property type="protein sequence ID" value="TVX99738.1"/>
    <property type="molecule type" value="Genomic_DNA"/>
</dbReference>
<feature type="domain" description="HTH luxR-type" evidence="4">
    <location>
        <begin position="15"/>
        <end position="81"/>
    </location>
</feature>
<protein>
    <submittedName>
        <fullName evidence="5">Helix-turn-helix transcriptional regulator</fullName>
    </submittedName>
</protein>
<organism evidence="5 6">
    <name type="scientific">Cohnella terricola</name>
    <dbReference type="NCBI Taxonomy" id="1289167"/>
    <lineage>
        <taxon>Bacteria</taxon>
        <taxon>Bacillati</taxon>
        <taxon>Bacillota</taxon>
        <taxon>Bacilli</taxon>
        <taxon>Bacillales</taxon>
        <taxon>Paenibacillaceae</taxon>
        <taxon>Cohnella</taxon>
    </lineage>
</organism>
<dbReference type="PANTHER" id="PTHR44688">
    <property type="entry name" value="DNA-BINDING TRANSCRIPTIONAL ACTIVATOR DEVR_DOSR"/>
    <property type="match status" value="1"/>
</dbReference>
<dbReference type="PANTHER" id="PTHR44688:SF16">
    <property type="entry name" value="DNA-BINDING TRANSCRIPTIONAL ACTIVATOR DEVR_DOSR"/>
    <property type="match status" value="1"/>
</dbReference>
<reference evidence="5 6" key="1">
    <citation type="submission" date="2019-07" db="EMBL/GenBank/DDBJ databases">
        <authorList>
            <person name="Kim J."/>
        </authorList>
    </citation>
    <scope>NUCLEOTIDE SEQUENCE [LARGE SCALE GENOMIC DNA]</scope>
    <source>
        <strain evidence="5 6">G13</strain>
    </source>
</reference>
<keyword evidence="3" id="KW-0804">Transcription</keyword>
<evidence type="ECO:0000313" key="6">
    <source>
        <dbReference type="Proteomes" id="UP000316330"/>
    </source>
</evidence>
<dbReference type="Gene3D" id="1.10.10.10">
    <property type="entry name" value="Winged helix-like DNA-binding domain superfamily/Winged helix DNA-binding domain"/>
    <property type="match status" value="1"/>
</dbReference>
<dbReference type="SUPFAM" id="SSF46894">
    <property type="entry name" value="C-terminal effector domain of the bipartite response regulators"/>
    <property type="match status" value="1"/>
</dbReference>
<comment type="caution">
    <text evidence="5">The sequence shown here is derived from an EMBL/GenBank/DDBJ whole genome shotgun (WGS) entry which is preliminary data.</text>
</comment>
<dbReference type="InterPro" id="IPR000792">
    <property type="entry name" value="Tscrpt_reg_LuxR_C"/>
</dbReference>
<name>A0A559JIP4_9BACL</name>
<gene>
    <name evidence="5" type="ORF">FPZ45_12355</name>
</gene>
<dbReference type="AlphaFoldDB" id="A0A559JIP4"/>
<dbReference type="Pfam" id="PF00196">
    <property type="entry name" value="GerE"/>
    <property type="match status" value="1"/>
</dbReference>
<dbReference type="CDD" id="cd06170">
    <property type="entry name" value="LuxR_C_like"/>
    <property type="match status" value="1"/>
</dbReference>
<dbReference type="GO" id="GO:0006355">
    <property type="term" value="P:regulation of DNA-templated transcription"/>
    <property type="evidence" value="ECO:0007669"/>
    <property type="project" value="InterPro"/>
</dbReference>
<dbReference type="InterPro" id="IPR016032">
    <property type="entry name" value="Sig_transdc_resp-reg_C-effctor"/>
</dbReference>
<evidence type="ECO:0000259" key="4">
    <source>
        <dbReference type="PROSITE" id="PS50043"/>
    </source>
</evidence>